<dbReference type="PANTHER" id="PTHR11564">
    <property type="entry name" value="SIGNAL RECOGNITION PARTICLE 54K PROTEIN SRP54"/>
    <property type="match status" value="1"/>
</dbReference>
<dbReference type="InterPro" id="IPR000897">
    <property type="entry name" value="SRP54_GTPase_dom"/>
</dbReference>
<dbReference type="GO" id="GO:0005525">
    <property type="term" value="F:GTP binding"/>
    <property type="evidence" value="ECO:0007669"/>
    <property type="project" value="UniProtKB-KW"/>
</dbReference>
<keyword evidence="6" id="KW-1185">Reference proteome</keyword>
<dbReference type="SUPFAM" id="SSF47364">
    <property type="entry name" value="Domain of the SRP/SRP receptor G-proteins"/>
    <property type="match status" value="1"/>
</dbReference>
<reference evidence="5" key="3">
    <citation type="submission" date="2015-04" db="UniProtKB">
        <authorList>
            <consortium name="EnsemblPlants"/>
        </authorList>
    </citation>
    <scope>IDENTIFICATION</scope>
    <source>
        <strain evidence="5">cv. Jemalong A17</strain>
    </source>
</reference>
<dbReference type="OMA" id="TCAQFAN"/>
<dbReference type="EMBL" id="CM001223">
    <property type="protein sequence ID" value="AES80834.1"/>
    <property type="molecule type" value="Genomic_DNA"/>
</dbReference>
<dbReference type="InterPro" id="IPR042101">
    <property type="entry name" value="SRP54_N_sf"/>
</dbReference>
<dbReference type="GO" id="GO:0008312">
    <property type="term" value="F:7S RNA binding"/>
    <property type="evidence" value="ECO:0000318"/>
    <property type="project" value="GO_Central"/>
</dbReference>
<evidence type="ECO:0000313" key="5">
    <source>
        <dbReference type="EnsemblPlants" id="AES80834"/>
    </source>
</evidence>
<dbReference type="Pfam" id="PF00448">
    <property type="entry name" value="SRP54"/>
    <property type="match status" value="1"/>
</dbReference>
<evidence type="ECO:0000256" key="1">
    <source>
        <dbReference type="ARBA" id="ARBA00022741"/>
    </source>
</evidence>
<accession>G7KZF7</accession>
<dbReference type="GO" id="GO:0006616">
    <property type="term" value="P:SRP-dependent cotranslational protein targeting to membrane, translocation"/>
    <property type="evidence" value="ECO:0000318"/>
    <property type="project" value="GO_Central"/>
</dbReference>
<keyword evidence="2" id="KW-0342">GTP-binding</keyword>
<dbReference type="STRING" id="3880.G7KZF7"/>
<proteinExistence type="predicted"/>
<dbReference type="AlphaFoldDB" id="G7KZF7"/>
<dbReference type="PaxDb" id="3880-AES80834"/>
<dbReference type="EnsemblPlants" id="AES80834">
    <property type="protein sequence ID" value="AES80834"/>
    <property type="gene ID" value="MTR_7g085470"/>
</dbReference>
<evidence type="ECO:0000313" key="6">
    <source>
        <dbReference type="Proteomes" id="UP000002051"/>
    </source>
</evidence>
<sequence length="321" mass="35931">MGLADLGGRILRGFDKMSNETVIDKEIRKRCVNEITRAFIQSIIEPKLIRDMHAKIKNIIYNHLNLDDFDAARKMIQQVPSCLLVLKVCCGKTTTCAQFANHYQKKGLKTGLVCTDTLRNGAFDQLKQIYAETNIPCYGRVGYCQNCRERCGQMQGGNCDLIIVDVSGGHKQEEDALIEEIHQVSKATKPDLVILVIDGNIGQHAFDHRSLKQATAFTQSVDIGAVIVSKMDGYAMGGGSLSAVAATKSSVIFIGTGEHMDEFEVFEVKPFVSSLLGMDDWYEFIDRVYEVPELPLNLPERKIWMPPRAFFPPSLHHLFDD</sequence>
<dbReference type="GO" id="GO:0030942">
    <property type="term" value="F:endoplasmic reticulum signal peptide binding"/>
    <property type="evidence" value="ECO:0000318"/>
    <property type="project" value="GO_Central"/>
</dbReference>
<dbReference type="Gene3D" id="3.40.50.300">
    <property type="entry name" value="P-loop containing nucleotide triphosphate hydrolases"/>
    <property type="match status" value="1"/>
</dbReference>
<dbReference type="Proteomes" id="UP000002051">
    <property type="component" value="Unassembled WGS sequence"/>
</dbReference>
<dbReference type="InterPro" id="IPR036225">
    <property type="entry name" value="SRP/SRP_N"/>
</dbReference>
<name>G7KZF7_MEDTR</name>
<gene>
    <name evidence="4" type="ordered locus">MTR_7g085470</name>
</gene>
<dbReference type="GO" id="GO:0003924">
    <property type="term" value="F:GTPase activity"/>
    <property type="evidence" value="ECO:0007669"/>
    <property type="project" value="InterPro"/>
</dbReference>
<dbReference type="Gene3D" id="1.20.120.140">
    <property type="entry name" value="Signal recognition particle SRP54, nucleotide-binding domain"/>
    <property type="match status" value="2"/>
</dbReference>
<dbReference type="GO" id="GO:0005829">
    <property type="term" value="C:cytosol"/>
    <property type="evidence" value="ECO:0000318"/>
    <property type="project" value="GO_Central"/>
</dbReference>
<reference evidence="4 6" key="2">
    <citation type="journal article" date="2014" name="BMC Genomics">
        <title>An improved genome release (version Mt4.0) for the model legume Medicago truncatula.</title>
        <authorList>
            <person name="Tang H."/>
            <person name="Krishnakumar V."/>
            <person name="Bidwell S."/>
            <person name="Rosen B."/>
            <person name="Chan A."/>
            <person name="Zhou S."/>
            <person name="Gentzbittel L."/>
            <person name="Childs K.L."/>
            <person name="Yandell M."/>
            <person name="Gundlach H."/>
            <person name="Mayer K.F."/>
            <person name="Schwartz D.C."/>
            <person name="Town C.D."/>
        </authorList>
    </citation>
    <scope>GENOME REANNOTATION</scope>
    <source>
        <strain evidence="5 6">cv. Jemalong A17</strain>
    </source>
</reference>
<evidence type="ECO:0000259" key="3">
    <source>
        <dbReference type="SMART" id="SM00962"/>
    </source>
</evidence>
<dbReference type="SMART" id="SM00962">
    <property type="entry name" value="SRP54"/>
    <property type="match status" value="1"/>
</dbReference>
<keyword evidence="1" id="KW-0547">Nucleotide-binding</keyword>
<protein>
    <submittedName>
        <fullName evidence="4">Signal recognition particle protein</fullName>
    </submittedName>
</protein>
<dbReference type="HOGENOM" id="CLU_009301_6_0_1"/>
<dbReference type="eggNOG" id="KOG0780">
    <property type="taxonomic scope" value="Eukaryota"/>
</dbReference>
<feature type="domain" description="SRP54-type proteins GTP-binding" evidence="3">
    <location>
        <begin position="86"/>
        <end position="277"/>
    </location>
</feature>
<evidence type="ECO:0000256" key="2">
    <source>
        <dbReference type="ARBA" id="ARBA00023134"/>
    </source>
</evidence>
<dbReference type="InterPro" id="IPR027417">
    <property type="entry name" value="P-loop_NTPase"/>
</dbReference>
<organism evidence="4 6">
    <name type="scientific">Medicago truncatula</name>
    <name type="common">Barrel medic</name>
    <name type="synonym">Medicago tribuloides</name>
    <dbReference type="NCBI Taxonomy" id="3880"/>
    <lineage>
        <taxon>Eukaryota</taxon>
        <taxon>Viridiplantae</taxon>
        <taxon>Streptophyta</taxon>
        <taxon>Embryophyta</taxon>
        <taxon>Tracheophyta</taxon>
        <taxon>Spermatophyta</taxon>
        <taxon>Magnoliopsida</taxon>
        <taxon>eudicotyledons</taxon>
        <taxon>Gunneridae</taxon>
        <taxon>Pentapetalae</taxon>
        <taxon>rosids</taxon>
        <taxon>fabids</taxon>
        <taxon>Fabales</taxon>
        <taxon>Fabaceae</taxon>
        <taxon>Papilionoideae</taxon>
        <taxon>50 kb inversion clade</taxon>
        <taxon>NPAAA clade</taxon>
        <taxon>Hologalegina</taxon>
        <taxon>IRL clade</taxon>
        <taxon>Trifolieae</taxon>
        <taxon>Medicago</taxon>
    </lineage>
</organism>
<dbReference type="GO" id="GO:0005786">
    <property type="term" value="C:signal recognition particle, endoplasmic reticulum targeting"/>
    <property type="evidence" value="ECO:0000318"/>
    <property type="project" value="GO_Central"/>
</dbReference>
<dbReference type="SUPFAM" id="SSF52540">
    <property type="entry name" value="P-loop containing nucleoside triphosphate hydrolases"/>
    <property type="match status" value="1"/>
</dbReference>
<dbReference type="InterPro" id="IPR022941">
    <property type="entry name" value="SRP54"/>
</dbReference>
<dbReference type="PANTHER" id="PTHR11564:SF5">
    <property type="entry name" value="SIGNAL RECOGNITION PARTICLE SUBUNIT SRP54"/>
    <property type="match status" value="1"/>
</dbReference>
<reference evidence="4 6" key="1">
    <citation type="journal article" date="2011" name="Nature">
        <title>The Medicago genome provides insight into the evolution of rhizobial symbioses.</title>
        <authorList>
            <person name="Young N.D."/>
            <person name="Debelle F."/>
            <person name="Oldroyd G.E."/>
            <person name="Geurts R."/>
            <person name="Cannon S.B."/>
            <person name="Udvardi M.K."/>
            <person name="Benedito V.A."/>
            <person name="Mayer K.F."/>
            <person name="Gouzy J."/>
            <person name="Schoof H."/>
            <person name="Van de Peer Y."/>
            <person name="Proost S."/>
            <person name="Cook D.R."/>
            <person name="Meyers B.C."/>
            <person name="Spannagl M."/>
            <person name="Cheung F."/>
            <person name="De Mita S."/>
            <person name="Krishnakumar V."/>
            <person name="Gundlach H."/>
            <person name="Zhou S."/>
            <person name="Mudge J."/>
            <person name="Bharti A.K."/>
            <person name="Murray J.D."/>
            <person name="Naoumkina M.A."/>
            <person name="Rosen B."/>
            <person name="Silverstein K.A."/>
            <person name="Tang H."/>
            <person name="Rombauts S."/>
            <person name="Zhao P.X."/>
            <person name="Zhou P."/>
            <person name="Barbe V."/>
            <person name="Bardou P."/>
            <person name="Bechner M."/>
            <person name="Bellec A."/>
            <person name="Berger A."/>
            <person name="Berges H."/>
            <person name="Bidwell S."/>
            <person name="Bisseling T."/>
            <person name="Choisne N."/>
            <person name="Couloux A."/>
            <person name="Denny R."/>
            <person name="Deshpande S."/>
            <person name="Dai X."/>
            <person name="Doyle J.J."/>
            <person name="Dudez A.M."/>
            <person name="Farmer A.D."/>
            <person name="Fouteau S."/>
            <person name="Franken C."/>
            <person name="Gibelin C."/>
            <person name="Gish J."/>
            <person name="Goldstein S."/>
            <person name="Gonzalez A.J."/>
            <person name="Green P.J."/>
            <person name="Hallab A."/>
            <person name="Hartog M."/>
            <person name="Hua A."/>
            <person name="Humphray S.J."/>
            <person name="Jeong D.H."/>
            <person name="Jing Y."/>
            <person name="Jocker A."/>
            <person name="Kenton S.M."/>
            <person name="Kim D.J."/>
            <person name="Klee K."/>
            <person name="Lai H."/>
            <person name="Lang C."/>
            <person name="Lin S."/>
            <person name="Macmil S.L."/>
            <person name="Magdelenat G."/>
            <person name="Matthews L."/>
            <person name="McCorrison J."/>
            <person name="Monaghan E.L."/>
            <person name="Mun J.H."/>
            <person name="Najar F.Z."/>
            <person name="Nicholson C."/>
            <person name="Noirot C."/>
            <person name="O'Bleness M."/>
            <person name="Paule C.R."/>
            <person name="Poulain J."/>
            <person name="Prion F."/>
            <person name="Qin B."/>
            <person name="Qu C."/>
            <person name="Retzel E.F."/>
            <person name="Riddle C."/>
            <person name="Sallet E."/>
            <person name="Samain S."/>
            <person name="Samson N."/>
            <person name="Sanders I."/>
            <person name="Saurat O."/>
            <person name="Scarpelli C."/>
            <person name="Schiex T."/>
            <person name="Segurens B."/>
            <person name="Severin A.J."/>
            <person name="Sherrier D.J."/>
            <person name="Shi R."/>
            <person name="Sims S."/>
            <person name="Singer S.R."/>
            <person name="Sinharoy S."/>
            <person name="Sterck L."/>
            <person name="Viollet A."/>
            <person name="Wang B.B."/>
            <person name="Wang K."/>
            <person name="Wang M."/>
            <person name="Wang X."/>
            <person name="Warfsmann J."/>
            <person name="Weissenbach J."/>
            <person name="White D.D."/>
            <person name="White J.D."/>
            <person name="Wiley G.B."/>
            <person name="Wincker P."/>
            <person name="Xing Y."/>
            <person name="Yang L."/>
            <person name="Yao Z."/>
            <person name="Ying F."/>
            <person name="Zhai J."/>
            <person name="Zhou L."/>
            <person name="Zuber A."/>
            <person name="Denarie J."/>
            <person name="Dixon R.A."/>
            <person name="May G.D."/>
            <person name="Schwartz D.C."/>
            <person name="Rogers J."/>
            <person name="Quetier F."/>
            <person name="Town C.D."/>
            <person name="Roe B.A."/>
        </authorList>
    </citation>
    <scope>NUCLEOTIDE SEQUENCE [LARGE SCALE GENOMIC DNA]</scope>
    <source>
        <strain evidence="4">A17</strain>
        <strain evidence="5 6">cv. Jemalong A17</strain>
    </source>
</reference>
<evidence type="ECO:0000313" key="4">
    <source>
        <dbReference type="EMBL" id="AES80834.1"/>
    </source>
</evidence>